<comment type="caution">
    <text evidence="2">The sequence shown here is derived from an EMBL/GenBank/DDBJ whole genome shotgun (WGS) entry which is preliminary data.</text>
</comment>
<evidence type="ECO:0000313" key="3">
    <source>
        <dbReference type="Proteomes" id="UP001457282"/>
    </source>
</evidence>
<dbReference type="AlphaFoldDB" id="A0AAW1VR34"/>
<dbReference type="Proteomes" id="UP001457282">
    <property type="component" value="Unassembled WGS sequence"/>
</dbReference>
<dbReference type="EMBL" id="JBEDUW010000007">
    <property type="protein sequence ID" value="KAK9910380.1"/>
    <property type="molecule type" value="Genomic_DNA"/>
</dbReference>
<evidence type="ECO:0000313" key="2">
    <source>
        <dbReference type="EMBL" id="KAK9910380.1"/>
    </source>
</evidence>
<proteinExistence type="predicted"/>
<reference evidence="2 3" key="1">
    <citation type="journal article" date="2023" name="G3 (Bethesda)">
        <title>A chromosome-length genome assembly and annotation of blackberry (Rubus argutus, cv. 'Hillquist').</title>
        <authorList>
            <person name="Bruna T."/>
            <person name="Aryal R."/>
            <person name="Dudchenko O."/>
            <person name="Sargent D.J."/>
            <person name="Mead D."/>
            <person name="Buti M."/>
            <person name="Cavallini A."/>
            <person name="Hytonen T."/>
            <person name="Andres J."/>
            <person name="Pham M."/>
            <person name="Weisz D."/>
            <person name="Mascagni F."/>
            <person name="Usai G."/>
            <person name="Natali L."/>
            <person name="Bassil N."/>
            <person name="Fernandez G.E."/>
            <person name="Lomsadze A."/>
            <person name="Armour M."/>
            <person name="Olukolu B."/>
            <person name="Poorten T."/>
            <person name="Britton C."/>
            <person name="Davik J."/>
            <person name="Ashrafi H."/>
            <person name="Aiden E.L."/>
            <person name="Borodovsky M."/>
            <person name="Worthington M."/>
        </authorList>
    </citation>
    <scope>NUCLEOTIDE SEQUENCE [LARGE SCALE GENOMIC DNA]</scope>
    <source>
        <strain evidence="2">PI 553951</strain>
    </source>
</reference>
<keyword evidence="3" id="KW-1185">Reference proteome</keyword>
<name>A0AAW1VR34_RUBAR</name>
<gene>
    <name evidence="2" type="ORF">M0R45_034345</name>
</gene>
<dbReference type="InterPro" id="IPR040256">
    <property type="entry name" value="At4g02000-like"/>
</dbReference>
<protein>
    <recommendedName>
        <fullName evidence="4">Zinc knuckle CX2CX4HX4C domain-containing protein</fullName>
    </recommendedName>
</protein>
<organism evidence="2 3">
    <name type="scientific">Rubus argutus</name>
    <name type="common">Southern blackberry</name>
    <dbReference type="NCBI Taxonomy" id="59490"/>
    <lineage>
        <taxon>Eukaryota</taxon>
        <taxon>Viridiplantae</taxon>
        <taxon>Streptophyta</taxon>
        <taxon>Embryophyta</taxon>
        <taxon>Tracheophyta</taxon>
        <taxon>Spermatophyta</taxon>
        <taxon>Magnoliopsida</taxon>
        <taxon>eudicotyledons</taxon>
        <taxon>Gunneridae</taxon>
        <taxon>Pentapetalae</taxon>
        <taxon>rosids</taxon>
        <taxon>fabids</taxon>
        <taxon>Rosales</taxon>
        <taxon>Rosaceae</taxon>
        <taxon>Rosoideae</taxon>
        <taxon>Rosoideae incertae sedis</taxon>
        <taxon>Rubus</taxon>
    </lineage>
</organism>
<dbReference type="PANTHER" id="PTHR31286">
    <property type="entry name" value="GLYCINE-RICH CELL WALL STRUCTURAL PROTEIN 1.8-LIKE"/>
    <property type="match status" value="1"/>
</dbReference>
<evidence type="ECO:0000256" key="1">
    <source>
        <dbReference type="SAM" id="MobiDB-lite"/>
    </source>
</evidence>
<feature type="region of interest" description="Disordered" evidence="1">
    <location>
        <begin position="167"/>
        <end position="224"/>
    </location>
</feature>
<dbReference type="PANTHER" id="PTHR31286:SF60">
    <property type="entry name" value="PROTEIN, PUTATIVE-RELATED"/>
    <property type="match status" value="1"/>
</dbReference>
<evidence type="ECO:0008006" key="4">
    <source>
        <dbReference type="Google" id="ProtNLM"/>
    </source>
</evidence>
<accession>A0AAW1VR34</accession>
<feature type="compositionally biased region" description="Polar residues" evidence="1">
    <location>
        <begin position="170"/>
        <end position="224"/>
    </location>
</feature>
<sequence>MEIARGVGTLIRFGYYARILIDVDLTSDLPSSIIVTRERYEFPVNVIYENLCSHCSLVGHSVNYCPKINRPKKPKASAPTHKTSRRNQRKIVRKEYRVVQKNDVSVNIQRSVSSTPNVVGPSSRALDLGNQFAILEHTMVIEPVEVVENTEACVVDPMVEEHIDKDVDVTSHSSSHIEGTSQSENTATESTQELIDNVAKSSSDPSENLSGGLNVINVGSSRRL</sequence>